<dbReference type="AlphaFoldDB" id="A0A5J4THF5"/>
<evidence type="ECO:0008006" key="3">
    <source>
        <dbReference type="Google" id="ProtNLM"/>
    </source>
</evidence>
<gene>
    <name evidence="1" type="ORF">EZS28_046795</name>
</gene>
<name>A0A5J4THF5_9EUKA</name>
<accession>A0A5J4THF5</accession>
<organism evidence="1 2">
    <name type="scientific">Streblomastix strix</name>
    <dbReference type="NCBI Taxonomy" id="222440"/>
    <lineage>
        <taxon>Eukaryota</taxon>
        <taxon>Metamonada</taxon>
        <taxon>Preaxostyla</taxon>
        <taxon>Oxymonadida</taxon>
        <taxon>Streblomastigidae</taxon>
        <taxon>Streblomastix</taxon>
    </lineage>
</organism>
<evidence type="ECO:0000313" key="1">
    <source>
        <dbReference type="EMBL" id="KAA6357678.1"/>
    </source>
</evidence>
<dbReference type="Proteomes" id="UP000324800">
    <property type="component" value="Unassembled WGS sequence"/>
</dbReference>
<reference evidence="1 2" key="1">
    <citation type="submission" date="2019-03" db="EMBL/GenBank/DDBJ databases">
        <title>Single cell metagenomics reveals metabolic interactions within the superorganism composed of flagellate Streblomastix strix and complex community of Bacteroidetes bacteria on its surface.</title>
        <authorList>
            <person name="Treitli S.C."/>
            <person name="Kolisko M."/>
            <person name="Husnik F."/>
            <person name="Keeling P."/>
            <person name="Hampl V."/>
        </authorList>
    </citation>
    <scope>NUCLEOTIDE SEQUENCE [LARGE SCALE GENOMIC DNA]</scope>
    <source>
        <strain evidence="1">ST1C</strain>
    </source>
</reference>
<dbReference type="EMBL" id="SNRW01031042">
    <property type="protein sequence ID" value="KAA6357678.1"/>
    <property type="molecule type" value="Genomic_DNA"/>
</dbReference>
<protein>
    <recommendedName>
        <fullName evidence="3">Right handed beta helix domain-containing protein</fullName>
    </recommendedName>
</protein>
<evidence type="ECO:0000313" key="2">
    <source>
        <dbReference type="Proteomes" id="UP000324800"/>
    </source>
</evidence>
<sequence length="430" mass="48440">DLEGIPVDFYEFRYAQLEVVEGRQKHLEYYWTNRDKDIWHILLNTLTQGINQDGCGLANDPCGTLDYAFQQISIERVGNVNYYVGEKKIGICKGGYYLSNPIQFYQYTCKTSSIKIMKENYGTDQAMDGNAQLLIKKEDQTSKDYSSNGWMYLDESMKLGLYGIDIITDQSVLNTSVIYIYGYSSTLILDTVTFIGFELSPYYTSNTIAIIYCQYQNSRVTAQNCVFEDINIEGQGGSAIYLMKYPWGSDSTITATITECKFKNINIKGDNEERGGAAIFAEIYDGSSVKVIGPSSEFTQCFVQSGNGGSIYAKLDKTGLFQIDGDVLFKQCEAIKDISNKGGRGGSIYLSLTSDSTYNFYIGDQSRFDSNKADLWGRDVFIYCQSIFTLNALQHFLFDIFPPSYNQDNALYGTEQESITGNIEDLLVDY</sequence>
<comment type="caution">
    <text evidence="1">The sequence shown here is derived from an EMBL/GenBank/DDBJ whole genome shotgun (WGS) entry which is preliminary data.</text>
</comment>
<proteinExistence type="predicted"/>
<feature type="non-terminal residue" evidence="1">
    <location>
        <position position="1"/>
    </location>
</feature>
<feature type="non-terminal residue" evidence="1">
    <location>
        <position position="430"/>
    </location>
</feature>